<dbReference type="GO" id="GO:0030288">
    <property type="term" value="C:outer membrane-bounded periplasmic space"/>
    <property type="evidence" value="ECO:0007669"/>
    <property type="project" value="InterPro"/>
</dbReference>
<accession>A0A1A6Y0L4</accession>
<dbReference type="PANTHER" id="PTHR30251">
    <property type="entry name" value="PILUS ASSEMBLY CHAPERONE"/>
    <property type="match status" value="1"/>
</dbReference>
<dbReference type="RefSeq" id="WP_065198500.1">
    <property type="nucleotide sequence ID" value="NZ_LYVJ01000004.1"/>
</dbReference>
<evidence type="ECO:0000256" key="1">
    <source>
        <dbReference type="ARBA" id="ARBA00004418"/>
    </source>
</evidence>
<dbReference type="GO" id="GO:0071555">
    <property type="term" value="P:cell wall organization"/>
    <property type="evidence" value="ECO:0007669"/>
    <property type="project" value="InterPro"/>
</dbReference>
<organism evidence="8 9">
    <name type="scientific">Stenotrophomonas maltophilia</name>
    <name type="common">Pseudomonas maltophilia</name>
    <name type="synonym">Xanthomonas maltophilia</name>
    <dbReference type="NCBI Taxonomy" id="40324"/>
    <lineage>
        <taxon>Bacteria</taxon>
        <taxon>Pseudomonadati</taxon>
        <taxon>Pseudomonadota</taxon>
        <taxon>Gammaproteobacteria</taxon>
        <taxon>Lysobacterales</taxon>
        <taxon>Lysobacteraceae</taxon>
        <taxon>Stenotrophomonas</taxon>
        <taxon>Stenotrophomonas maltophilia group</taxon>
    </lineage>
</organism>
<keyword evidence="4" id="KW-0574">Periplasm</keyword>
<dbReference type="InterPro" id="IPR001829">
    <property type="entry name" value="Pili_assmbl_chaperone_bac"/>
</dbReference>
<dbReference type="SUPFAM" id="SSF49354">
    <property type="entry name" value="PapD-like"/>
    <property type="match status" value="1"/>
</dbReference>
<dbReference type="Pfam" id="PF00345">
    <property type="entry name" value="PapD_N"/>
    <property type="match status" value="1"/>
</dbReference>
<dbReference type="EMBL" id="LYVJ01000004">
    <property type="protein sequence ID" value="OBU68379.1"/>
    <property type="molecule type" value="Genomic_DNA"/>
</dbReference>
<evidence type="ECO:0000256" key="5">
    <source>
        <dbReference type="ARBA" id="ARBA00023186"/>
    </source>
</evidence>
<dbReference type="Gene3D" id="2.60.40.10">
    <property type="entry name" value="Immunoglobulins"/>
    <property type="match status" value="2"/>
</dbReference>
<evidence type="ECO:0000256" key="3">
    <source>
        <dbReference type="ARBA" id="ARBA00022729"/>
    </source>
</evidence>
<dbReference type="InterPro" id="IPR013783">
    <property type="entry name" value="Ig-like_fold"/>
</dbReference>
<reference evidence="8 9" key="1">
    <citation type="submission" date="2016-05" db="EMBL/GenBank/DDBJ databases">
        <title>Draft Genome Sequences of Stenotrophomonas maltophilia Strains Sm32COP, Sm41DVV, Sm46PAILV, SmF3, SmF22, SmSOFb1 and SmCVFa1, Isolated from Different Manures, in France.</title>
        <authorList>
            <person name="Nazaret S."/>
            <person name="Bodilis J."/>
        </authorList>
    </citation>
    <scope>NUCLEOTIDE SEQUENCE [LARGE SCALE GENOMIC DNA]</scope>
    <source>
        <strain evidence="8 9">Sm46PAILV</strain>
    </source>
</reference>
<protein>
    <recommendedName>
        <fullName evidence="7">Pili assembly chaperone N-terminal domain-containing protein</fullName>
    </recommendedName>
</protein>
<proteinExistence type="inferred from homology"/>
<keyword evidence="3 6" id="KW-0732">Signal</keyword>
<evidence type="ECO:0000256" key="2">
    <source>
        <dbReference type="ARBA" id="ARBA00007399"/>
    </source>
</evidence>
<feature type="signal peptide" evidence="6">
    <location>
        <begin position="1"/>
        <end position="22"/>
    </location>
</feature>
<feature type="domain" description="Pili assembly chaperone N-terminal" evidence="7">
    <location>
        <begin position="26"/>
        <end position="146"/>
    </location>
</feature>
<evidence type="ECO:0000259" key="7">
    <source>
        <dbReference type="Pfam" id="PF00345"/>
    </source>
</evidence>
<comment type="similarity">
    <text evidence="2">Belongs to the periplasmic pilus chaperone family.</text>
</comment>
<gene>
    <name evidence="8" type="ORF">A9K58_06045</name>
</gene>
<keyword evidence="5" id="KW-0143">Chaperone</keyword>
<dbReference type="PRINTS" id="PR00969">
    <property type="entry name" value="CHAPERONPILI"/>
</dbReference>
<dbReference type="InterPro" id="IPR050643">
    <property type="entry name" value="Periplasmic_pilus_chap"/>
</dbReference>
<dbReference type="AlphaFoldDB" id="A0A1A6Y0L4"/>
<dbReference type="OrthoDB" id="6054404at2"/>
<evidence type="ECO:0000313" key="9">
    <source>
        <dbReference type="Proteomes" id="UP000092256"/>
    </source>
</evidence>
<comment type="subcellular location">
    <subcellularLocation>
        <location evidence="1">Periplasm</location>
    </subcellularLocation>
</comment>
<evidence type="ECO:0000313" key="8">
    <source>
        <dbReference type="EMBL" id="OBU68379.1"/>
    </source>
</evidence>
<dbReference type="InterPro" id="IPR016147">
    <property type="entry name" value="Pili_assmbl_chaperone_N"/>
</dbReference>
<name>A0A1A6Y0L4_STEMA</name>
<comment type="caution">
    <text evidence="8">The sequence shown here is derived from an EMBL/GenBank/DDBJ whole genome shotgun (WGS) entry which is preliminary data.</text>
</comment>
<dbReference type="PANTHER" id="PTHR30251:SF2">
    <property type="entry name" value="FIMBRIAL CHAPERONE YADV-RELATED"/>
    <property type="match status" value="1"/>
</dbReference>
<sequence>MSRSVGLWWCAIALILAVAAAARGEVTVESTRTVYPAAQQDVSIHLKNDGNIPSLLQTWISDGDLEQAPEASNAPFIIDKPLLRLEPHGSYNLRVRSIPQRAPREKREYLYWLNVLEIPPREAGADNAVQVAVRLRMKVFYRPEGVGAPENPDARVSMKATVEGLQMHNASLHYFNIGEMALASPEGERQVGSFYLEPGQTRTLPLPAGSKGPLTAVRYAWVDDDGVLHLQRRDL</sequence>
<dbReference type="SUPFAM" id="SSF49584">
    <property type="entry name" value="Periplasmic chaperone C-domain"/>
    <property type="match status" value="1"/>
</dbReference>
<evidence type="ECO:0000256" key="6">
    <source>
        <dbReference type="SAM" id="SignalP"/>
    </source>
</evidence>
<dbReference type="InterPro" id="IPR008962">
    <property type="entry name" value="PapD-like_sf"/>
</dbReference>
<dbReference type="InterPro" id="IPR036316">
    <property type="entry name" value="Pili_assmbl_chap_C_dom_sf"/>
</dbReference>
<dbReference type="Proteomes" id="UP000092256">
    <property type="component" value="Unassembled WGS sequence"/>
</dbReference>
<feature type="chain" id="PRO_5008353863" description="Pili assembly chaperone N-terminal domain-containing protein" evidence="6">
    <location>
        <begin position="23"/>
        <end position="235"/>
    </location>
</feature>
<evidence type="ECO:0000256" key="4">
    <source>
        <dbReference type="ARBA" id="ARBA00022764"/>
    </source>
</evidence>